<dbReference type="Pfam" id="PF12894">
    <property type="entry name" value="ANAPC4_WD40"/>
    <property type="match status" value="1"/>
</dbReference>
<accession>A0AAE0FLW6</accession>
<dbReference type="GO" id="GO:0008017">
    <property type="term" value="F:microtubule binding"/>
    <property type="evidence" value="ECO:0007669"/>
    <property type="project" value="TreeGrafter"/>
</dbReference>
<dbReference type="Proteomes" id="UP001190700">
    <property type="component" value="Unassembled WGS sequence"/>
</dbReference>
<dbReference type="SMART" id="SM00320">
    <property type="entry name" value="WD40"/>
    <property type="match status" value="3"/>
</dbReference>
<dbReference type="InterPro" id="IPR024977">
    <property type="entry name" value="Apc4-like_WD40_dom"/>
</dbReference>
<evidence type="ECO:0000256" key="2">
    <source>
        <dbReference type="ARBA" id="ARBA00022737"/>
    </source>
</evidence>
<dbReference type="EMBL" id="LGRX02016461">
    <property type="protein sequence ID" value="KAK3262092.1"/>
    <property type="molecule type" value="Genomic_DNA"/>
</dbReference>
<dbReference type="PANTHER" id="PTHR13720:SF33">
    <property type="entry name" value="HELP DOMAIN-CONTAINING PROTEIN"/>
    <property type="match status" value="1"/>
</dbReference>
<dbReference type="InterPro" id="IPR001680">
    <property type="entry name" value="WD40_rpt"/>
</dbReference>
<dbReference type="InterPro" id="IPR015943">
    <property type="entry name" value="WD40/YVTN_repeat-like_dom_sf"/>
</dbReference>
<keyword evidence="2" id="KW-0677">Repeat</keyword>
<gene>
    <name evidence="5" type="ORF">CYMTET_29037</name>
</gene>
<feature type="domain" description="Anaphase-promoting complex subunit 4-like WD40" evidence="4">
    <location>
        <begin position="88"/>
        <end position="156"/>
    </location>
</feature>
<dbReference type="InterPro" id="IPR036322">
    <property type="entry name" value="WD40_repeat_dom_sf"/>
</dbReference>
<sequence length="284" mass="30306">MGACGGGAGAPGEQDVLGTVALREEYEQGAVRHAPLPAIRALDCFPGSNTFIAGTSKCDLWEVDKSARIVLNGHIAQAYTVAFNSARPDLYAVGLNSPRVLLFDKRRRKMVRWTSINAGPAPTGTKVRSLAFSPDGAHLAVGMQDGRVVVLDSSTLQQLVMPRSFQEVVAVADLVRSVDTLRYSPDGRLLAAGSHDTNINIFSCEQGYHQIGRPPHSDPASGVPPLHTWHHRVARRIEPPLGRAAPSARRRGRIRSTAPPPQVTDRCLPYGLCAGADGIGVAAS</sequence>
<evidence type="ECO:0000256" key="3">
    <source>
        <dbReference type="SAM" id="MobiDB-lite"/>
    </source>
</evidence>
<dbReference type="Pfam" id="PF00400">
    <property type="entry name" value="WD40"/>
    <property type="match status" value="1"/>
</dbReference>
<dbReference type="PANTHER" id="PTHR13720">
    <property type="entry name" value="WD-40 REPEAT PROTEIN"/>
    <property type="match status" value="1"/>
</dbReference>
<evidence type="ECO:0000256" key="1">
    <source>
        <dbReference type="ARBA" id="ARBA00022574"/>
    </source>
</evidence>
<dbReference type="Gene3D" id="2.130.10.10">
    <property type="entry name" value="YVTN repeat-like/Quinoprotein amine dehydrogenase"/>
    <property type="match status" value="2"/>
</dbReference>
<keyword evidence="1" id="KW-0853">WD repeat</keyword>
<protein>
    <recommendedName>
        <fullName evidence="4">Anaphase-promoting complex subunit 4-like WD40 domain-containing protein</fullName>
    </recommendedName>
</protein>
<proteinExistence type="predicted"/>
<dbReference type="AlphaFoldDB" id="A0AAE0FLW6"/>
<name>A0AAE0FLW6_9CHLO</name>
<dbReference type="SUPFAM" id="SSF50978">
    <property type="entry name" value="WD40 repeat-like"/>
    <property type="match status" value="1"/>
</dbReference>
<feature type="region of interest" description="Disordered" evidence="3">
    <location>
        <begin position="240"/>
        <end position="262"/>
    </location>
</feature>
<reference evidence="5 6" key="1">
    <citation type="journal article" date="2015" name="Genome Biol. Evol.">
        <title>Comparative Genomics of a Bacterivorous Green Alga Reveals Evolutionary Causalities and Consequences of Phago-Mixotrophic Mode of Nutrition.</title>
        <authorList>
            <person name="Burns J.A."/>
            <person name="Paasch A."/>
            <person name="Narechania A."/>
            <person name="Kim E."/>
        </authorList>
    </citation>
    <scope>NUCLEOTIDE SEQUENCE [LARGE SCALE GENOMIC DNA]</scope>
    <source>
        <strain evidence="5 6">PLY_AMNH</strain>
    </source>
</reference>
<evidence type="ECO:0000259" key="4">
    <source>
        <dbReference type="Pfam" id="PF12894"/>
    </source>
</evidence>
<evidence type="ECO:0000313" key="6">
    <source>
        <dbReference type="Proteomes" id="UP001190700"/>
    </source>
</evidence>
<comment type="caution">
    <text evidence="5">The sequence shown here is derived from an EMBL/GenBank/DDBJ whole genome shotgun (WGS) entry which is preliminary data.</text>
</comment>
<keyword evidence="6" id="KW-1185">Reference proteome</keyword>
<dbReference type="InterPro" id="IPR050630">
    <property type="entry name" value="WD_repeat_EMAP"/>
</dbReference>
<evidence type="ECO:0000313" key="5">
    <source>
        <dbReference type="EMBL" id="KAK3262092.1"/>
    </source>
</evidence>
<organism evidence="5 6">
    <name type="scientific">Cymbomonas tetramitiformis</name>
    <dbReference type="NCBI Taxonomy" id="36881"/>
    <lineage>
        <taxon>Eukaryota</taxon>
        <taxon>Viridiplantae</taxon>
        <taxon>Chlorophyta</taxon>
        <taxon>Pyramimonadophyceae</taxon>
        <taxon>Pyramimonadales</taxon>
        <taxon>Pyramimonadaceae</taxon>
        <taxon>Cymbomonas</taxon>
    </lineage>
</organism>